<dbReference type="InterPro" id="IPR001412">
    <property type="entry name" value="aa-tRNA-synth_I_CS"/>
</dbReference>
<evidence type="ECO:0000259" key="13">
    <source>
        <dbReference type="Pfam" id="PF08264"/>
    </source>
</evidence>
<dbReference type="InterPro" id="IPR002300">
    <property type="entry name" value="aa-tRNA-synth_Ia"/>
</dbReference>
<comment type="similarity">
    <text evidence="1 10">Belongs to the class-I aminoacyl-tRNA synthetase family.</text>
</comment>
<feature type="compositionally biased region" description="Basic and acidic residues" evidence="11">
    <location>
        <begin position="900"/>
        <end position="915"/>
    </location>
</feature>
<reference evidence="16 17" key="1">
    <citation type="submission" date="2022-09" db="EMBL/GenBank/DDBJ databases">
        <title>Xylan utilization by haloarchaea-nanohaloarchaea associations.</title>
        <authorList>
            <person name="Yakimov M."/>
        </authorList>
    </citation>
    <scope>NUCLEOTIDE SEQUENCE [LARGE SCALE GENOMIC DNA]</scope>
    <source>
        <strain evidence="16 17">SVXNc</strain>
    </source>
</reference>
<dbReference type="EC" id="6.1.1.4" evidence="2 9"/>
<evidence type="ECO:0000256" key="3">
    <source>
        <dbReference type="ARBA" id="ARBA00022598"/>
    </source>
</evidence>
<sequence length="923" mass="107106">MSQDFSSRLNDIELKWQERWEKEELHHAEKDEDKEKYYVLDMFPYPSGKMHMGHGRAFSLGDAFARFKSMQGFNVMHPMGWDAFGMPAENAAIDRDTSPEKWTMECIDEMRDEFKRLGYTLDWDREVTTCKPDYYKWDQWIFLKMLEEDLAYQDDAEVNWCPSCETVLADEQVENGLCWRCDNEVENKDMNQWKLGMTEYADELLKDLDKLDEWPQKVRKMQNDWIGKSKGAQIEFDIVDGGELEVFTTRPDTVFGATFMAIAPEHSFAEKVARENEEVAEYIEEAKMRDAEEREEKSKSGVFTGRYAENPFTGEEIPIYVAEFILSDYGTGAIMAVPAHDQRDFEFAQEHGIEVRKVVEPEGDHSFQEQAYEGDGDHVNSEFLDGMEKDEAIEEIIERLELQNKGEADVNYKLRDWLISRQRYWGTPIPIVHCEDCGTVPVPEEELPVELPEDVEFTGQGNPIETSDTFVETECPECGGPAERETDTMDTFINSSWYFLRFCSPNLEEAPFDQDEANYWMNVDQYVGGIEHAVMHLLYARFFNKFLRDQGMIENDEPFERLLTQGMVNHPAYNCPNHGWIYPENVEEGDVCAECGSSLEVETIKMSKSKNNVVRPSELIEEHSADVARTFILRAAHPNKELDWSKDGVKASAEMLERIFRLVEENEELIVSEEPSLDDADLEDRIVSSRIQRTIEKVTEHTENHEFNLSIGETDRLMTELYRYRQSDPDKAIFSHGVRTLVKLIAPFAPHTADELWEQLDGEYFMLEESWPEVEEELLDRKAEATQEYFERISSDVRDIQEMIDDEPATIRVIQAADWKYDVFEKVSEVETQNIGEAMGEVLTDELKPKAETVKKYVMKAIENPGKFNNQKTELEDETEFLSLNKKRWKAEFDLEVVVETEKESENEKASRAEPGRPAIVLE</sequence>
<organism evidence="16 17">
    <name type="scientific">Candidatus Nanohalococcus occultus</name>
    <dbReference type="NCBI Taxonomy" id="2978047"/>
    <lineage>
        <taxon>Archaea</taxon>
        <taxon>Candidatus Nanohalarchaeota</taxon>
        <taxon>Candidatus Nanohalarchaeota incertae sedis</taxon>
        <taxon>Candidatus Nanohalococcus</taxon>
    </lineage>
</organism>
<keyword evidence="17" id="KW-1185">Reference proteome</keyword>
<dbReference type="InterPro" id="IPR015413">
    <property type="entry name" value="Methionyl/Leucyl_tRNA_Synth"/>
</dbReference>
<name>A0ABY8CD67_9ARCH</name>
<evidence type="ECO:0000313" key="16">
    <source>
        <dbReference type="EMBL" id="WEL19153.1"/>
    </source>
</evidence>
<keyword evidence="5 10" id="KW-0067">ATP-binding</keyword>
<dbReference type="PANTHER" id="PTHR43740:SF2">
    <property type="entry name" value="LEUCINE--TRNA LIGASE, MITOCHONDRIAL"/>
    <property type="match status" value="1"/>
</dbReference>
<dbReference type="PROSITE" id="PS00178">
    <property type="entry name" value="AA_TRNA_LIGASE_I"/>
    <property type="match status" value="1"/>
</dbReference>
<evidence type="ECO:0000259" key="15">
    <source>
        <dbReference type="Pfam" id="PF13603"/>
    </source>
</evidence>
<feature type="domain" description="Leucyl-tRNA synthetase editing" evidence="15">
    <location>
        <begin position="224"/>
        <end position="401"/>
    </location>
</feature>
<feature type="domain" description="Methionyl/Valyl/Leucyl/Isoleucyl-tRNA synthetase anticodon-binding" evidence="13">
    <location>
        <begin position="684"/>
        <end position="802"/>
    </location>
</feature>
<dbReference type="Pfam" id="PF08264">
    <property type="entry name" value="Anticodon_1"/>
    <property type="match status" value="1"/>
</dbReference>
<evidence type="ECO:0000256" key="8">
    <source>
        <dbReference type="ARBA" id="ARBA00047469"/>
    </source>
</evidence>
<evidence type="ECO:0000256" key="4">
    <source>
        <dbReference type="ARBA" id="ARBA00022741"/>
    </source>
</evidence>
<dbReference type="Pfam" id="PF00133">
    <property type="entry name" value="tRNA-synt_1"/>
    <property type="match status" value="1"/>
</dbReference>
<keyword evidence="6 10" id="KW-0648">Protein biosynthesis</keyword>
<dbReference type="Proteomes" id="UP001218034">
    <property type="component" value="Chromosome"/>
</dbReference>
<proteinExistence type="inferred from homology"/>
<dbReference type="PRINTS" id="PR00985">
    <property type="entry name" value="TRNASYNTHLEU"/>
</dbReference>
<dbReference type="NCBIfam" id="TIGR00396">
    <property type="entry name" value="leuS_bact"/>
    <property type="match status" value="1"/>
</dbReference>
<evidence type="ECO:0000256" key="11">
    <source>
        <dbReference type="SAM" id="MobiDB-lite"/>
    </source>
</evidence>
<dbReference type="Pfam" id="PF13603">
    <property type="entry name" value="tRNA-synt_1_2"/>
    <property type="match status" value="1"/>
</dbReference>
<evidence type="ECO:0000259" key="12">
    <source>
        <dbReference type="Pfam" id="PF00133"/>
    </source>
</evidence>
<evidence type="ECO:0000256" key="10">
    <source>
        <dbReference type="RuleBase" id="RU363035"/>
    </source>
</evidence>
<evidence type="ECO:0000256" key="1">
    <source>
        <dbReference type="ARBA" id="ARBA00005594"/>
    </source>
</evidence>
<dbReference type="Gene3D" id="3.40.50.620">
    <property type="entry name" value="HUPs"/>
    <property type="match status" value="2"/>
</dbReference>
<feature type="domain" description="Aminoacyl-tRNA synthetase class Ia" evidence="12">
    <location>
        <begin position="414"/>
        <end position="568"/>
    </location>
</feature>
<evidence type="ECO:0000256" key="6">
    <source>
        <dbReference type="ARBA" id="ARBA00022917"/>
    </source>
</evidence>
<dbReference type="EMBL" id="CP104395">
    <property type="protein sequence ID" value="WEL19153.1"/>
    <property type="molecule type" value="Genomic_DNA"/>
</dbReference>
<dbReference type="GO" id="GO:0004823">
    <property type="term" value="F:leucine-tRNA ligase activity"/>
    <property type="evidence" value="ECO:0007669"/>
    <property type="project" value="UniProtKB-EC"/>
</dbReference>
<dbReference type="SUPFAM" id="SSF50677">
    <property type="entry name" value="ValRS/IleRS/LeuRS editing domain"/>
    <property type="match status" value="1"/>
</dbReference>
<dbReference type="InterPro" id="IPR002302">
    <property type="entry name" value="Leu-tRNA-ligase"/>
</dbReference>
<dbReference type="InterPro" id="IPR013155">
    <property type="entry name" value="M/V/L/I-tRNA-synth_anticd-bd"/>
</dbReference>
<dbReference type="InterPro" id="IPR025709">
    <property type="entry name" value="Leu_tRNA-synth_edit"/>
</dbReference>
<feature type="domain" description="Methionyl/Leucyl tRNA synthetase" evidence="14">
    <location>
        <begin position="41"/>
        <end position="190"/>
    </location>
</feature>
<comment type="catalytic activity">
    <reaction evidence="8">
        <text>tRNA(Leu) + L-leucine + ATP = L-leucyl-tRNA(Leu) + AMP + diphosphate</text>
        <dbReference type="Rhea" id="RHEA:11688"/>
        <dbReference type="Rhea" id="RHEA-COMP:9613"/>
        <dbReference type="Rhea" id="RHEA-COMP:9622"/>
        <dbReference type="ChEBI" id="CHEBI:30616"/>
        <dbReference type="ChEBI" id="CHEBI:33019"/>
        <dbReference type="ChEBI" id="CHEBI:57427"/>
        <dbReference type="ChEBI" id="CHEBI:78442"/>
        <dbReference type="ChEBI" id="CHEBI:78494"/>
        <dbReference type="ChEBI" id="CHEBI:456215"/>
        <dbReference type="EC" id="6.1.1.4"/>
    </reaction>
</comment>
<evidence type="ECO:0000256" key="9">
    <source>
        <dbReference type="NCBIfam" id="TIGR00396"/>
    </source>
</evidence>
<evidence type="ECO:0000259" key="14">
    <source>
        <dbReference type="Pfam" id="PF09334"/>
    </source>
</evidence>
<dbReference type="GeneID" id="90589556"/>
<protein>
    <recommendedName>
        <fullName evidence="2 9">Leucine--tRNA ligase</fullName>
        <ecNumber evidence="2 9">6.1.1.4</ecNumber>
    </recommendedName>
</protein>
<evidence type="ECO:0000256" key="5">
    <source>
        <dbReference type="ARBA" id="ARBA00022840"/>
    </source>
</evidence>
<dbReference type="Gene3D" id="1.10.730.10">
    <property type="entry name" value="Isoleucyl-tRNA Synthetase, Domain 1"/>
    <property type="match status" value="1"/>
</dbReference>
<gene>
    <name evidence="16" type="primary">valS</name>
    <name evidence="16" type="ORF">SVXNc_0121</name>
</gene>
<dbReference type="SUPFAM" id="SSF47323">
    <property type="entry name" value="Anticodon-binding domain of a subclass of class I aminoacyl-tRNA synthetases"/>
    <property type="match status" value="1"/>
</dbReference>
<dbReference type="InterPro" id="IPR009008">
    <property type="entry name" value="Val/Leu/Ile-tRNA-synth_edit"/>
</dbReference>
<feature type="region of interest" description="Disordered" evidence="11">
    <location>
        <begin position="900"/>
        <end position="923"/>
    </location>
</feature>
<keyword evidence="4 10" id="KW-0547">Nucleotide-binding</keyword>
<dbReference type="HAMAP" id="MF_00049_B">
    <property type="entry name" value="Leu_tRNA_synth_B"/>
    <property type="match status" value="1"/>
</dbReference>
<dbReference type="Gene3D" id="3.30.2320.20">
    <property type="entry name" value="Class I aminoacyl-tRNA synthetases (RS)"/>
    <property type="match status" value="1"/>
</dbReference>
<dbReference type="RefSeq" id="WP_347722025.1">
    <property type="nucleotide sequence ID" value="NZ_CP104395.1"/>
</dbReference>
<evidence type="ECO:0000256" key="2">
    <source>
        <dbReference type="ARBA" id="ARBA00013164"/>
    </source>
</evidence>
<accession>A0ABY8CD67</accession>
<keyword evidence="3 10" id="KW-0436">Ligase</keyword>
<dbReference type="Gene3D" id="1.10.10.720">
    <property type="entry name" value="leucyl-tRNA synthetase"/>
    <property type="match status" value="1"/>
</dbReference>
<dbReference type="InterPro" id="IPR009080">
    <property type="entry name" value="tRNAsynth_Ia_anticodon-bd"/>
</dbReference>
<keyword evidence="7 10" id="KW-0030">Aminoacyl-tRNA synthetase</keyword>
<dbReference type="CDD" id="cd00812">
    <property type="entry name" value="LeuRS_core"/>
    <property type="match status" value="1"/>
</dbReference>
<evidence type="ECO:0000313" key="17">
    <source>
        <dbReference type="Proteomes" id="UP001218034"/>
    </source>
</evidence>
<evidence type="ECO:0000256" key="7">
    <source>
        <dbReference type="ARBA" id="ARBA00023146"/>
    </source>
</evidence>
<dbReference type="SUPFAM" id="SSF52374">
    <property type="entry name" value="Nucleotidylyl transferase"/>
    <property type="match status" value="1"/>
</dbReference>
<dbReference type="InterPro" id="IPR014729">
    <property type="entry name" value="Rossmann-like_a/b/a_fold"/>
</dbReference>
<feature type="domain" description="Methionyl/Leucyl tRNA synthetase" evidence="14">
    <location>
        <begin position="599"/>
        <end position="650"/>
    </location>
</feature>
<dbReference type="PANTHER" id="PTHR43740">
    <property type="entry name" value="LEUCYL-TRNA SYNTHETASE"/>
    <property type="match status" value="1"/>
</dbReference>
<dbReference type="Pfam" id="PF09334">
    <property type="entry name" value="tRNA-synt_1g"/>
    <property type="match status" value="2"/>
</dbReference>
<dbReference type="CDD" id="cd07958">
    <property type="entry name" value="Anticodon_Ia_Leu_BEm"/>
    <property type="match status" value="1"/>
</dbReference>